<dbReference type="Proteomes" id="UP001597180">
    <property type="component" value="Unassembled WGS sequence"/>
</dbReference>
<feature type="transmembrane region" description="Helical" evidence="8">
    <location>
        <begin position="173"/>
        <end position="195"/>
    </location>
</feature>
<dbReference type="CDD" id="cd06579">
    <property type="entry name" value="TM_PBP1_transp_AraH_like"/>
    <property type="match status" value="1"/>
</dbReference>
<evidence type="ECO:0000256" key="1">
    <source>
        <dbReference type="ARBA" id="ARBA00004651"/>
    </source>
</evidence>
<feature type="transmembrane region" description="Helical" evidence="8">
    <location>
        <begin position="253"/>
        <end position="273"/>
    </location>
</feature>
<reference evidence="10" key="1">
    <citation type="journal article" date="2019" name="Int. J. Syst. Evol. Microbiol.">
        <title>The Global Catalogue of Microorganisms (GCM) 10K type strain sequencing project: providing services to taxonomists for standard genome sequencing and annotation.</title>
        <authorList>
            <consortium name="The Broad Institute Genomics Platform"/>
            <consortium name="The Broad Institute Genome Sequencing Center for Infectious Disease"/>
            <person name="Wu L."/>
            <person name="Ma J."/>
        </authorList>
    </citation>
    <scope>NUCLEOTIDE SEQUENCE [LARGE SCALE GENOMIC DNA]</scope>
    <source>
        <strain evidence="10">CCUG 53270</strain>
    </source>
</reference>
<sequence>MKPAPHRKPFGALIRRNKDAAMAYLILMAILVLFAFNQYDFFTRYGPQSICNQVVTLAVAALAQTVVVLTAGIDLSIGAIIGLTNSAAATIMDPISVSVGHSGFGLVLTHLIVLAIGCAAGLLNGLIIVFGRLQPIIVTLATASIYSGIALYIRPTAGGKVPEAYTDLLTGRVLTYIPVSAIVLAVFMALIWVPLRHSRFGQSIYAIGGSEYSSFISGVPIRRTKVWAYTMAGLFSACAGLLLTAQTASGDPLGSSLFTLNSIAAVVLGGTALSGGKGGYVGSVAGAAILSLVLGLLIFWGVPSFYQNAVQGSILILALAVSILQKQRKRTAARYADSAQASGSASSS</sequence>
<dbReference type="InterPro" id="IPR001851">
    <property type="entry name" value="ABC_transp_permease"/>
</dbReference>
<evidence type="ECO:0000256" key="7">
    <source>
        <dbReference type="ARBA" id="ARBA00023136"/>
    </source>
</evidence>
<organism evidence="9 10">
    <name type="scientific">Paenibacillus vulneris</name>
    <dbReference type="NCBI Taxonomy" id="1133364"/>
    <lineage>
        <taxon>Bacteria</taxon>
        <taxon>Bacillati</taxon>
        <taxon>Bacillota</taxon>
        <taxon>Bacilli</taxon>
        <taxon>Bacillales</taxon>
        <taxon>Paenibacillaceae</taxon>
        <taxon>Paenibacillus</taxon>
    </lineage>
</organism>
<evidence type="ECO:0000313" key="9">
    <source>
        <dbReference type="EMBL" id="MFD1224364.1"/>
    </source>
</evidence>
<evidence type="ECO:0000256" key="8">
    <source>
        <dbReference type="SAM" id="Phobius"/>
    </source>
</evidence>
<feature type="transmembrane region" description="Helical" evidence="8">
    <location>
        <begin position="103"/>
        <end position="129"/>
    </location>
</feature>
<comment type="caution">
    <text evidence="9">The sequence shown here is derived from an EMBL/GenBank/DDBJ whole genome shotgun (WGS) entry which is preliminary data.</text>
</comment>
<evidence type="ECO:0000256" key="2">
    <source>
        <dbReference type="ARBA" id="ARBA00022448"/>
    </source>
</evidence>
<feature type="transmembrane region" description="Helical" evidence="8">
    <location>
        <begin position="136"/>
        <end position="153"/>
    </location>
</feature>
<keyword evidence="3" id="KW-1003">Cell membrane</keyword>
<keyword evidence="7 8" id="KW-0472">Membrane</keyword>
<keyword evidence="5 8" id="KW-0812">Transmembrane</keyword>
<dbReference type="RefSeq" id="WP_345586605.1">
    <property type="nucleotide sequence ID" value="NZ_BAABJG010000004.1"/>
</dbReference>
<protein>
    <submittedName>
        <fullName evidence="9">ABC transporter permease</fullName>
    </submittedName>
</protein>
<feature type="transmembrane region" description="Helical" evidence="8">
    <location>
        <begin position="54"/>
        <end position="83"/>
    </location>
</feature>
<evidence type="ECO:0000313" key="10">
    <source>
        <dbReference type="Proteomes" id="UP001597180"/>
    </source>
</evidence>
<accession>A0ABW3UVS8</accession>
<proteinExistence type="predicted"/>
<feature type="transmembrane region" description="Helical" evidence="8">
    <location>
        <begin position="20"/>
        <end position="42"/>
    </location>
</feature>
<feature type="transmembrane region" description="Helical" evidence="8">
    <location>
        <begin position="280"/>
        <end position="299"/>
    </location>
</feature>
<gene>
    <name evidence="9" type="ORF">ACFQ4B_30085</name>
</gene>
<keyword evidence="10" id="KW-1185">Reference proteome</keyword>
<keyword evidence="2" id="KW-0813">Transport</keyword>
<feature type="transmembrane region" description="Helical" evidence="8">
    <location>
        <begin position="305"/>
        <end position="324"/>
    </location>
</feature>
<dbReference type="EMBL" id="JBHTLU010000045">
    <property type="protein sequence ID" value="MFD1224364.1"/>
    <property type="molecule type" value="Genomic_DNA"/>
</dbReference>
<name>A0ABW3UVS8_9BACL</name>
<evidence type="ECO:0000256" key="3">
    <source>
        <dbReference type="ARBA" id="ARBA00022475"/>
    </source>
</evidence>
<dbReference type="PANTHER" id="PTHR32196:SF21">
    <property type="entry name" value="ABC TRANSPORTER PERMEASE PROTEIN YPHD-RELATED"/>
    <property type="match status" value="1"/>
</dbReference>
<comment type="subcellular location">
    <subcellularLocation>
        <location evidence="1">Cell membrane</location>
        <topology evidence="1">Multi-pass membrane protein</topology>
    </subcellularLocation>
</comment>
<evidence type="ECO:0000256" key="4">
    <source>
        <dbReference type="ARBA" id="ARBA00022519"/>
    </source>
</evidence>
<evidence type="ECO:0000256" key="6">
    <source>
        <dbReference type="ARBA" id="ARBA00022989"/>
    </source>
</evidence>
<keyword evidence="4" id="KW-0997">Cell inner membrane</keyword>
<keyword evidence="6 8" id="KW-1133">Transmembrane helix</keyword>
<feature type="transmembrane region" description="Helical" evidence="8">
    <location>
        <begin position="226"/>
        <end position="247"/>
    </location>
</feature>
<dbReference type="Pfam" id="PF02653">
    <property type="entry name" value="BPD_transp_2"/>
    <property type="match status" value="1"/>
</dbReference>
<evidence type="ECO:0000256" key="5">
    <source>
        <dbReference type="ARBA" id="ARBA00022692"/>
    </source>
</evidence>
<dbReference type="PANTHER" id="PTHR32196">
    <property type="entry name" value="ABC TRANSPORTER PERMEASE PROTEIN YPHD-RELATED-RELATED"/>
    <property type="match status" value="1"/>
</dbReference>